<dbReference type="InterPro" id="IPR020892">
    <property type="entry name" value="Cyclophilin-type_PPIase_CS"/>
</dbReference>
<name>A0A8J7J855_9BACT</name>
<evidence type="ECO:0000256" key="3">
    <source>
        <dbReference type="ARBA" id="ARBA00023235"/>
    </source>
</evidence>
<dbReference type="EC" id="5.2.1.8" evidence="4"/>
<dbReference type="RefSeq" id="WP_199384587.1">
    <property type="nucleotide sequence ID" value="NZ_JAEMHM010000010.1"/>
</dbReference>
<dbReference type="EMBL" id="JAEMHM010000010">
    <property type="protein sequence ID" value="MBJ6725696.1"/>
    <property type="molecule type" value="Genomic_DNA"/>
</dbReference>
<dbReference type="InterPro" id="IPR044665">
    <property type="entry name" value="E_coli_cyclophilin_A-like"/>
</dbReference>
<dbReference type="PROSITE" id="PS00170">
    <property type="entry name" value="CSA_PPIASE_1"/>
    <property type="match status" value="1"/>
</dbReference>
<keyword evidence="7" id="KW-1185">Reference proteome</keyword>
<evidence type="ECO:0000313" key="7">
    <source>
        <dbReference type="Proteomes" id="UP000636888"/>
    </source>
</evidence>
<comment type="caution">
    <text evidence="6">The sequence shown here is derived from an EMBL/GenBank/DDBJ whole genome shotgun (WGS) entry which is preliminary data.</text>
</comment>
<comment type="similarity">
    <text evidence="1 4">Belongs to the cyclophilin-type PPIase family.</text>
</comment>
<organism evidence="6 7">
    <name type="scientific">Geomesophilobacter sediminis</name>
    <dbReference type="NCBI Taxonomy" id="2798584"/>
    <lineage>
        <taxon>Bacteria</taxon>
        <taxon>Pseudomonadati</taxon>
        <taxon>Thermodesulfobacteriota</taxon>
        <taxon>Desulfuromonadia</taxon>
        <taxon>Geobacterales</taxon>
        <taxon>Geobacteraceae</taxon>
        <taxon>Geomesophilobacter</taxon>
    </lineage>
</organism>
<evidence type="ECO:0000256" key="1">
    <source>
        <dbReference type="ARBA" id="ARBA00007365"/>
    </source>
</evidence>
<evidence type="ECO:0000259" key="5">
    <source>
        <dbReference type="PROSITE" id="PS50072"/>
    </source>
</evidence>
<protein>
    <recommendedName>
        <fullName evidence="4">Peptidyl-prolyl cis-trans isomerase</fullName>
        <shortName evidence="4">PPIase</shortName>
        <ecNumber evidence="4">5.2.1.8</ecNumber>
    </recommendedName>
</protein>
<evidence type="ECO:0000313" key="6">
    <source>
        <dbReference type="EMBL" id="MBJ6725696.1"/>
    </source>
</evidence>
<dbReference type="SUPFAM" id="SSF50891">
    <property type="entry name" value="Cyclophilin-like"/>
    <property type="match status" value="1"/>
</dbReference>
<feature type="signal peptide" evidence="4">
    <location>
        <begin position="1"/>
        <end position="21"/>
    </location>
</feature>
<dbReference type="PRINTS" id="PR00153">
    <property type="entry name" value="CSAPPISMRASE"/>
</dbReference>
<reference evidence="6" key="1">
    <citation type="submission" date="2020-12" db="EMBL/GenBank/DDBJ databases">
        <title>Geomonas sp. Red875, isolated from river sediment.</title>
        <authorList>
            <person name="Xu Z."/>
            <person name="Zhang Z."/>
            <person name="Masuda Y."/>
            <person name="Itoh H."/>
            <person name="Senoo K."/>
        </authorList>
    </citation>
    <scope>NUCLEOTIDE SEQUENCE</scope>
    <source>
        <strain evidence="6">Red875</strain>
    </source>
</reference>
<dbReference type="GO" id="GO:0006457">
    <property type="term" value="P:protein folding"/>
    <property type="evidence" value="ECO:0007669"/>
    <property type="project" value="InterPro"/>
</dbReference>
<dbReference type="PROSITE" id="PS50072">
    <property type="entry name" value="CSA_PPIASE_2"/>
    <property type="match status" value="1"/>
</dbReference>
<proteinExistence type="inferred from homology"/>
<dbReference type="CDD" id="cd01920">
    <property type="entry name" value="cyclophilin_EcCYP_like"/>
    <property type="match status" value="1"/>
</dbReference>
<dbReference type="PANTHER" id="PTHR43246">
    <property type="entry name" value="PEPTIDYL-PROLYL CIS-TRANS ISOMERASE CYP38, CHLOROPLASTIC"/>
    <property type="match status" value="1"/>
</dbReference>
<gene>
    <name evidence="6" type="ORF">JFN93_13330</name>
</gene>
<sequence>MFRKMLLALVVVVSLCGSAFAAGKNPTAVIDTNQGKITIELFANQAPLSVANFIDYAKSGFYEGTIFHRVIQGFMIQGGGMTASITPKQTGRPIKNEAGNGLKNDRGTVAMARTGVVDSATAQFYINVVNNPFLNHRDNSQQGFGYAVFGKVISGMDVVDKIAATPTGVQQGMPDVPLTPVVIKSVTIHK</sequence>
<dbReference type="AlphaFoldDB" id="A0A8J7J855"/>
<dbReference type="InterPro" id="IPR029000">
    <property type="entry name" value="Cyclophilin-like_dom_sf"/>
</dbReference>
<comment type="function">
    <text evidence="4">PPIases accelerate the folding of proteins. It catalyzes the cis-trans isomerization of proline imidic peptide bonds in oligopeptides.</text>
</comment>
<evidence type="ECO:0000256" key="4">
    <source>
        <dbReference type="RuleBase" id="RU363019"/>
    </source>
</evidence>
<evidence type="ECO:0000256" key="2">
    <source>
        <dbReference type="ARBA" id="ARBA00023110"/>
    </source>
</evidence>
<dbReference type="Pfam" id="PF00160">
    <property type="entry name" value="Pro_isomerase"/>
    <property type="match status" value="1"/>
</dbReference>
<comment type="catalytic activity">
    <reaction evidence="4">
        <text>[protein]-peptidylproline (omega=180) = [protein]-peptidylproline (omega=0)</text>
        <dbReference type="Rhea" id="RHEA:16237"/>
        <dbReference type="Rhea" id="RHEA-COMP:10747"/>
        <dbReference type="Rhea" id="RHEA-COMP:10748"/>
        <dbReference type="ChEBI" id="CHEBI:83833"/>
        <dbReference type="ChEBI" id="CHEBI:83834"/>
        <dbReference type="EC" id="5.2.1.8"/>
    </reaction>
</comment>
<dbReference type="Gene3D" id="2.40.100.10">
    <property type="entry name" value="Cyclophilin-like"/>
    <property type="match status" value="1"/>
</dbReference>
<dbReference type="GO" id="GO:0003755">
    <property type="term" value="F:peptidyl-prolyl cis-trans isomerase activity"/>
    <property type="evidence" value="ECO:0007669"/>
    <property type="project" value="UniProtKB-UniRule"/>
</dbReference>
<dbReference type="Proteomes" id="UP000636888">
    <property type="component" value="Unassembled WGS sequence"/>
</dbReference>
<feature type="domain" description="PPIase cyclophilin-type" evidence="5">
    <location>
        <begin position="31"/>
        <end position="188"/>
    </location>
</feature>
<accession>A0A8J7J855</accession>
<keyword evidence="4" id="KW-0732">Signal</keyword>
<keyword evidence="3 4" id="KW-0413">Isomerase</keyword>
<keyword evidence="2 4" id="KW-0697">Rotamase</keyword>
<dbReference type="InterPro" id="IPR002130">
    <property type="entry name" value="Cyclophilin-type_PPIase_dom"/>
</dbReference>
<feature type="chain" id="PRO_5035338175" description="Peptidyl-prolyl cis-trans isomerase" evidence="4">
    <location>
        <begin position="22"/>
        <end position="190"/>
    </location>
</feature>